<comment type="caution">
    <text evidence="1">The sequence shown here is derived from an EMBL/GenBank/DDBJ whole genome shotgun (WGS) entry which is preliminary data.</text>
</comment>
<dbReference type="EMBL" id="JACCCO010000001">
    <property type="protein sequence ID" value="NYF39545.1"/>
    <property type="molecule type" value="Genomic_DNA"/>
</dbReference>
<sequence>MLLLGVSWLVLAPLSLWLLVRGRGSARAGAVLALAGLEAATVWVSGGGPGMIGPRDTVAVAAAGHAIAPGTAGPGAVAEHGNAAARPGTTAPARSAAPCAARPVVPERAALVRRAGEPRALRLFWPASADECRTAAVLLRREGREVRIWLHGGAMEHRPARARTVPVTVSDGVASVRARLTPPPVRGDLRTVDGRSGLLITLDRA</sequence>
<dbReference type="Proteomes" id="UP000576393">
    <property type="component" value="Unassembled WGS sequence"/>
</dbReference>
<keyword evidence="2" id="KW-1185">Reference proteome</keyword>
<evidence type="ECO:0000313" key="2">
    <source>
        <dbReference type="Proteomes" id="UP000576393"/>
    </source>
</evidence>
<organism evidence="1 2">
    <name type="scientific">Streptosporangium sandarakinum</name>
    <dbReference type="NCBI Taxonomy" id="1260955"/>
    <lineage>
        <taxon>Bacteria</taxon>
        <taxon>Bacillati</taxon>
        <taxon>Actinomycetota</taxon>
        <taxon>Actinomycetes</taxon>
        <taxon>Streptosporangiales</taxon>
        <taxon>Streptosporangiaceae</taxon>
        <taxon>Streptosporangium</taxon>
    </lineage>
</organism>
<dbReference type="RefSeq" id="WP_179819183.1">
    <property type="nucleotide sequence ID" value="NZ_JACCCO010000001.1"/>
</dbReference>
<proteinExistence type="predicted"/>
<protein>
    <submittedName>
        <fullName evidence="1">Uncharacterized protein</fullName>
    </submittedName>
</protein>
<reference evidence="1 2" key="1">
    <citation type="submission" date="2020-07" db="EMBL/GenBank/DDBJ databases">
        <title>Sequencing the genomes of 1000 actinobacteria strains.</title>
        <authorList>
            <person name="Klenk H.-P."/>
        </authorList>
    </citation>
    <scope>NUCLEOTIDE SEQUENCE [LARGE SCALE GENOMIC DNA]</scope>
    <source>
        <strain evidence="1 2">DSM 45763</strain>
    </source>
</reference>
<gene>
    <name evidence="1" type="ORF">HDA43_001704</name>
</gene>
<dbReference type="AlphaFoldDB" id="A0A852V168"/>
<name>A0A852V168_9ACTN</name>
<evidence type="ECO:0000313" key="1">
    <source>
        <dbReference type="EMBL" id="NYF39545.1"/>
    </source>
</evidence>
<accession>A0A852V168</accession>